<protein>
    <submittedName>
        <fullName evidence="1">Class I lanthipeptide</fullName>
    </submittedName>
</protein>
<sequence>MKKKTIQLGKKLFLHRDVLVALNDDAAQINGGFPPASMGCTKNHTPTWVTAQGHEFCMCCLSLPPDPL</sequence>
<dbReference type="Proteomes" id="UP001207742">
    <property type="component" value="Unassembled WGS sequence"/>
</dbReference>
<evidence type="ECO:0000313" key="2">
    <source>
        <dbReference type="Proteomes" id="UP001207742"/>
    </source>
</evidence>
<gene>
    <name evidence="1" type="ORF">OL497_04660</name>
</gene>
<evidence type="ECO:0000313" key="1">
    <source>
        <dbReference type="EMBL" id="MCW3483170.1"/>
    </source>
</evidence>
<dbReference type="RefSeq" id="WP_264728222.1">
    <property type="nucleotide sequence ID" value="NZ_JAPDNR010000001.1"/>
</dbReference>
<dbReference type="NCBIfam" id="NF038153">
    <property type="entry name" value="lant_leader_L1a"/>
    <property type="match status" value="1"/>
</dbReference>
<dbReference type="EMBL" id="JAPDNS010000001">
    <property type="protein sequence ID" value="MCW3483170.1"/>
    <property type="molecule type" value="Genomic_DNA"/>
</dbReference>
<proteinExistence type="predicted"/>
<comment type="caution">
    <text evidence="1">The sequence shown here is derived from an EMBL/GenBank/DDBJ whole genome shotgun (WGS) entry which is preliminary data.</text>
</comment>
<keyword evidence="2" id="KW-1185">Reference proteome</keyword>
<name>A0ABT3IGS7_9BACT</name>
<organism evidence="1 2">
    <name type="scientific">Chitinophaga nivalis</name>
    <dbReference type="NCBI Taxonomy" id="2991709"/>
    <lineage>
        <taxon>Bacteria</taxon>
        <taxon>Pseudomonadati</taxon>
        <taxon>Bacteroidota</taxon>
        <taxon>Chitinophagia</taxon>
        <taxon>Chitinophagales</taxon>
        <taxon>Chitinophagaceae</taxon>
        <taxon>Chitinophaga</taxon>
    </lineage>
</organism>
<reference evidence="1 2" key="1">
    <citation type="submission" date="2022-10" db="EMBL/GenBank/DDBJ databases">
        <title>Chitinophaga nivalis PC15 sp. nov., isolated from Pyeongchang county, South Korea.</title>
        <authorList>
            <person name="Trinh H.N."/>
        </authorList>
    </citation>
    <scope>NUCLEOTIDE SEQUENCE [LARGE SCALE GENOMIC DNA]</scope>
    <source>
        <strain evidence="1 2">PC14</strain>
    </source>
</reference>
<accession>A0ABT3IGS7</accession>
<dbReference type="InterPro" id="IPR058238">
    <property type="entry name" value="Lant_leader_dom"/>
</dbReference>